<dbReference type="GO" id="GO:0003677">
    <property type="term" value="F:DNA binding"/>
    <property type="evidence" value="ECO:0007669"/>
    <property type="project" value="UniProtKB-KW"/>
</dbReference>
<dbReference type="EMBL" id="JAKTTI010000006">
    <property type="protein sequence ID" value="MCH1624901.1"/>
    <property type="molecule type" value="Genomic_DNA"/>
</dbReference>
<organism evidence="3 4">
    <name type="scientific">Fredinandcohnia quinoae</name>
    <dbReference type="NCBI Taxonomy" id="2918902"/>
    <lineage>
        <taxon>Bacteria</taxon>
        <taxon>Bacillati</taxon>
        <taxon>Bacillota</taxon>
        <taxon>Bacilli</taxon>
        <taxon>Bacillales</taxon>
        <taxon>Bacillaceae</taxon>
        <taxon>Fredinandcohnia</taxon>
    </lineage>
</organism>
<evidence type="ECO:0000259" key="2">
    <source>
        <dbReference type="PROSITE" id="PS50943"/>
    </source>
</evidence>
<dbReference type="GO" id="GO:0005829">
    <property type="term" value="C:cytosol"/>
    <property type="evidence" value="ECO:0007669"/>
    <property type="project" value="TreeGrafter"/>
</dbReference>
<dbReference type="SMART" id="SM00530">
    <property type="entry name" value="HTH_XRE"/>
    <property type="match status" value="1"/>
</dbReference>
<name>A0AAW5DW93_9BACI</name>
<dbReference type="SUPFAM" id="SSF47413">
    <property type="entry name" value="lambda repressor-like DNA-binding domains"/>
    <property type="match status" value="1"/>
</dbReference>
<feature type="domain" description="HTH cro/C1-type" evidence="2">
    <location>
        <begin position="10"/>
        <end position="64"/>
    </location>
</feature>
<dbReference type="InterPro" id="IPR050807">
    <property type="entry name" value="TransReg_Diox_bact_type"/>
</dbReference>
<sequence length="90" mass="10917">MKKEHIGDKIKWLRTQRGLTLKKLGEEVQFNYSNLSKIERGLRKPTVDFLERLTNYYKVDISYFFDLKKNDEISQQNEQDQYVLTTERKK</sequence>
<keyword evidence="4" id="KW-1185">Reference proteome</keyword>
<dbReference type="Gene3D" id="1.10.260.40">
    <property type="entry name" value="lambda repressor-like DNA-binding domains"/>
    <property type="match status" value="1"/>
</dbReference>
<evidence type="ECO:0000313" key="4">
    <source>
        <dbReference type="Proteomes" id="UP001431131"/>
    </source>
</evidence>
<keyword evidence="1" id="KW-0238">DNA-binding</keyword>
<protein>
    <submittedName>
        <fullName evidence="3">Helix-turn-helix domain-containing protein</fullName>
    </submittedName>
</protein>
<accession>A0AAW5DW93</accession>
<proteinExistence type="predicted"/>
<evidence type="ECO:0000256" key="1">
    <source>
        <dbReference type="ARBA" id="ARBA00023125"/>
    </source>
</evidence>
<dbReference type="InterPro" id="IPR010982">
    <property type="entry name" value="Lambda_DNA-bd_dom_sf"/>
</dbReference>
<gene>
    <name evidence="3" type="ORF">MJG50_06145</name>
</gene>
<dbReference type="Proteomes" id="UP001431131">
    <property type="component" value="Unassembled WGS sequence"/>
</dbReference>
<dbReference type="PANTHER" id="PTHR46797">
    <property type="entry name" value="HTH-TYPE TRANSCRIPTIONAL REGULATOR"/>
    <property type="match status" value="1"/>
</dbReference>
<dbReference type="Pfam" id="PF01381">
    <property type="entry name" value="HTH_3"/>
    <property type="match status" value="1"/>
</dbReference>
<dbReference type="CDD" id="cd00093">
    <property type="entry name" value="HTH_XRE"/>
    <property type="match status" value="1"/>
</dbReference>
<dbReference type="PROSITE" id="PS50943">
    <property type="entry name" value="HTH_CROC1"/>
    <property type="match status" value="1"/>
</dbReference>
<dbReference type="GO" id="GO:0003700">
    <property type="term" value="F:DNA-binding transcription factor activity"/>
    <property type="evidence" value="ECO:0007669"/>
    <property type="project" value="TreeGrafter"/>
</dbReference>
<dbReference type="InterPro" id="IPR001387">
    <property type="entry name" value="Cro/C1-type_HTH"/>
</dbReference>
<reference evidence="3" key="1">
    <citation type="submission" date="2022-02" db="EMBL/GenBank/DDBJ databases">
        <title>Fredinandcohnia quinoae sp. nov. isolated from Chenopodium quinoa seeds.</title>
        <authorList>
            <person name="Saati-Santamaria Z."/>
            <person name="Flores-Felix J.D."/>
            <person name="Igual J.M."/>
            <person name="Velazquez E."/>
            <person name="Garcia-Fraile P."/>
            <person name="Martinez-Molina E."/>
        </authorList>
    </citation>
    <scope>NUCLEOTIDE SEQUENCE</scope>
    <source>
        <strain evidence="3">SECRCQ15</strain>
    </source>
</reference>
<comment type="caution">
    <text evidence="3">The sequence shown here is derived from an EMBL/GenBank/DDBJ whole genome shotgun (WGS) entry which is preliminary data.</text>
</comment>
<dbReference type="AlphaFoldDB" id="A0AAW5DW93"/>
<dbReference type="RefSeq" id="WP_240253694.1">
    <property type="nucleotide sequence ID" value="NZ_JAKTTI010000006.1"/>
</dbReference>
<evidence type="ECO:0000313" key="3">
    <source>
        <dbReference type="EMBL" id="MCH1624901.1"/>
    </source>
</evidence>
<dbReference type="PANTHER" id="PTHR46797:SF1">
    <property type="entry name" value="METHYLPHOSPHONATE SYNTHASE"/>
    <property type="match status" value="1"/>
</dbReference>